<dbReference type="NCBIfam" id="TIGR02646">
    <property type="entry name" value="retron system putative HNH endonuclease"/>
    <property type="match status" value="1"/>
</dbReference>
<evidence type="ECO:0008006" key="3">
    <source>
        <dbReference type="Google" id="ProtNLM"/>
    </source>
</evidence>
<dbReference type="RefSeq" id="WP_072064217.1">
    <property type="nucleotide sequence ID" value="NZ_CAXOKO010000003.1"/>
</dbReference>
<dbReference type="GeneID" id="76523278"/>
<dbReference type="Proteomes" id="UP000183920">
    <property type="component" value="Unassembled WGS sequence"/>
</dbReference>
<gene>
    <name evidence="1" type="ORF">BN1804_02399</name>
</gene>
<protein>
    <recommendedName>
        <fullName evidence="3">TIGR02646 family protein</fullName>
    </recommendedName>
</protein>
<reference evidence="2" key="1">
    <citation type="submission" date="2015-06" db="EMBL/GenBank/DDBJ databases">
        <authorList>
            <person name="Urmite Genomes"/>
        </authorList>
    </citation>
    <scope>NUCLEOTIDE SEQUENCE [LARGE SCALE GENOMIC DNA]</scope>
    <source>
        <strain evidence="2">CSUR P1867</strain>
    </source>
</reference>
<dbReference type="InterPro" id="IPR013467">
    <property type="entry name" value="HNH78-like"/>
</dbReference>
<dbReference type="NCBIfam" id="NF041761">
    <property type="entry name" value="PtuB"/>
    <property type="match status" value="1"/>
</dbReference>
<name>A0A0G4QBB5_9GAMM</name>
<evidence type="ECO:0000313" key="2">
    <source>
        <dbReference type="Proteomes" id="UP000183920"/>
    </source>
</evidence>
<sequence length="216" mass="25373">MKFLRRNETTLECLENFVGGRDNWNEVNKETIWASLDVMQKGFCAYCECSLKRKHIEHFRTRDLHTNLTFVWSNLFGSCGDSSQKGGWNRCGIYKDNGAGSYDVESLIKPDEDNPNDFFLFLTTGKVRPKDNLKDKDLVKAEESIRVFNLNDDSVLFNSRRRSIESEQNEIDMMYSLFDEFSESEWEELLTTALERVSQLEFSTALTHAWRYNYQY</sequence>
<dbReference type="EMBL" id="CVRY01000004">
    <property type="protein sequence ID" value="CRL63227.1"/>
    <property type="molecule type" value="Genomic_DNA"/>
</dbReference>
<accession>A0A0G4QBB5</accession>
<dbReference type="InterPro" id="IPR053575">
    <property type="entry name" value="Retron_Ec78_HNH_endo"/>
</dbReference>
<organism evidence="1 2">
    <name type="scientific">Proteus penneri</name>
    <dbReference type="NCBI Taxonomy" id="102862"/>
    <lineage>
        <taxon>Bacteria</taxon>
        <taxon>Pseudomonadati</taxon>
        <taxon>Pseudomonadota</taxon>
        <taxon>Gammaproteobacteria</taxon>
        <taxon>Enterobacterales</taxon>
        <taxon>Morganellaceae</taxon>
        <taxon>Proteus</taxon>
    </lineage>
</organism>
<proteinExistence type="predicted"/>
<dbReference type="AlphaFoldDB" id="A0A0G4QBB5"/>
<evidence type="ECO:0000313" key="1">
    <source>
        <dbReference type="EMBL" id="CRL63227.1"/>
    </source>
</evidence>